<evidence type="ECO:0000313" key="8">
    <source>
        <dbReference type="EMBL" id="MDT0618284.1"/>
    </source>
</evidence>
<evidence type="ECO:0000256" key="3">
    <source>
        <dbReference type="ARBA" id="ARBA00022692"/>
    </source>
</evidence>
<keyword evidence="3 6" id="KW-0812">Transmembrane</keyword>
<dbReference type="Pfam" id="PF00892">
    <property type="entry name" value="EamA"/>
    <property type="match status" value="2"/>
</dbReference>
<feature type="transmembrane region" description="Helical" evidence="6">
    <location>
        <begin position="126"/>
        <end position="146"/>
    </location>
</feature>
<keyword evidence="4 6" id="KW-1133">Transmembrane helix</keyword>
<dbReference type="RefSeq" id="WP_311658372.1">
    <property type="nucleotide sequence ID" value="NZ_JAVRHY010000005.1"/>
</dbReference>
<comment type="caution">
    <text evidence="8">The sequence shown here is derived from an EMBL/GenBank/DDBJ whole genome shotgun (WGS) entry which is preliminary data.</text>
</comment>
<feature type="domain" description="EamA" evidence="7">
    <location>
        <begin position="6"/>
        <end position="140"/>
    </location>
</feature>
<feature type="transmembrane region" description="Helical" evidence="6">
    <location>
        <begin position="183"/>
        <end position="203"/>
    </location>
</feature>
<feature type="transmembrane region" description="Helical" evidence="6">
    <location>
        <begin position="96"/>
        <end position="117"/>
    </location>
</feature>
<organism evidence="8 9">
    <name type="scientific">Spectribacter acetivorans</name>
    <dbReference type="NCBI Taxonomy" id="3075603"/>
    <lineage>
        <taxon>Bacteria</taxon>
        <taxon>Pseudomonadati</taxon>
        <taxon>Pseudomonadota</taxon>
        <taxon>Gammaproteobacteria</taxon>
        <taxon>Salinisphaerales</taxon>
        <taxon>Salinisphaeraceae</taxon>
        <taxon>Spectribacter</taxon>
    </lineage>
</organism>
<dbReference type="EMBL" id="JAVRHY010000005">
    <property type="protein sequence ID" value="MDT0618284.1"/>
    <property type="molecule type" value="Genomic_DNA"/>
</dbReference>
<gene>
    <name evidence="8" type="ORF">RM531_07335</name>
</gene>
<feature type="transmembrane region" description="Helical" evidence="6">
    <location>
        <begin position="38"/>
        <end position="57"/>
    </location>
</feature>
<reference evidence="8 9" key="1">
    <citation type="submission" date="2023-09" db="EMBL/GenBank/DDBJ databases">
        <authorList>
            <person name="Rey-Velasco X."/>
        </authorList>
    </citation>
    <scope>NUCLEOTIDE SEQUENCE [LARGE SCALE GENOMIC DNA]</scope>
    <source>
        <strain evidence="8 9">P385</strain>
    </source>
</reference>
<dbReference type="InterPro" id="IPR051258">
    <property type="entry name" value="Diverse_Substrate_Transporter"/>
</dbReference>
<keyword evidence="9" id="KW-1185">Reference proteome</keyword>
<keyword evidence="2" id="KW-1003">Cell membrane</keyword>
<evidence type="ECO:0000256" key="2">
    <source>
        <dbReference type="ARBA" id="ARBA00022475"/>
    </source>
</evidence>
<evidence type="ECO:0000256" key="4">
    <source>
        <dbReference type="ARBA" id="ARBA00022989"/>
    </source>
</evidence>
<feature type="transmembrane region" description="Helical" evidence="6">
    <location>
        <begin position="69"/>
        <end position="90"/>
    </location>
</feature>
<evidence type="ECO:0000256" key="6">
    <source>
        <dbReference type="SAM" id="Phobius"/>
    </source>
</evidence>
<feature type="transmembrane region" description="Helical" evidence="6">
    <location>
        <begin position="273"/>
        <end position="289"/>
    </location>
</feature>
<feature type="transmembrane region" description="Helical" evidence="6">
    <location>
        <begin position="248"/>
        <end position="267"/>
    </location>
</feature>
<dbReference type="PANTHER" id="PTHR42920:SF11">
    <property type="entry name" value="INNER MEMBRANE PROTEIN YTFF"/>
    <property type="match status" value="1"/>
</dbReference>
<accession>A0ABU3B7S3</accession>
<comment type="subcellular location">
    <subcellularLocation>
        <location evidence="1">Cell membrane</location>
        <topology evidence="1">Multi-pass membrane protein</topology>
    </subcellularLocation>
</comment>
<sequence length="297" mass="31327">MPAGWFAYVLLTGTAMAWGANAVAGKLAAGHVDPIVLTHLRWGCAALVILPFAWPHLRHDWPLVRQHAGLLFLYGLIGFGAFNIALYSALNYTSAVNVVIEQAGMPGMIFLLSFLFLRQRPVPAQLVGFLMTAAGVAVVVSAGDLARLLTLSLNRGDALMLVAIVCYSAYAVALRFRPPIHWLSFIAAIAAAAWLATLPVAAWRITADPAGWPDLTGWGVVLFAAVVPGVLAQAAFIRGTELIGANRAGLFINLVPLFGTGFSVLLLGEAFHAFHALALALVLGGIALAERSRGATG</sequence>
<feature type="transmembrane region" description="Helical" evidence="6">
    <location>
        <begin position="215"/>
        <end position="236"/>
    </location>
</feature>
<dbReference type="SUPFAM" id="SSF103481">
    <property type="entry name" value="Multidrug resistance efflux transporter EmrE"/>
    <property type="match status" value="2"/>
</dbReference>
<dbReference type="InterPro" id="IPR037185">
    <property type="entry name" value="EmrE-like"/>
</dbReference>
<evidence type="ECO:0000313" key="9">
    <source>
        <dbReference type="Proteomes" id="UP001259982"/>
    </source>
</evidence>
<protein>
    <submittedName>
        <fullName evidence="8">DMT family transporter</fullName>
    </submittedName>
</protein>
<proteinExistence type="predicted"/>
<feature type="transmembrane region" description="Helical" evidence="6">
    <location>
        <begin position="158"/>
        <end position="176"/>
    </location>
</feature>
<dbReference type="PANTHER" id="PTHR42920">
    <property type="entry name" value="OS03G0707200 PROTEIN-RELATED"/>
    <property type="match status" value="1"/>
</dbReference>
<evidence type="ECO:0000259" key="7">
    <source>
        <dbReference type="Pfam" id="PF00892"/>
    </source>
</evidence>
<evidence type="ECO:0000256" key="1">
    <source>
        <dbReference type="ARBA" id="ARBA00004651"/>
    </source>
</evidence>
<evidence type="ECO:0000256" key="5">
    <source>
        <dbReference type="ARBA" id="ARBA00023136"/>
    </source>
</evidence>
<feature type="domain" description="EamA" evidence="7">
    <location>
        <begin position="155"/>
        <end position="288"/>
    </location>
</feature>
<dbReference type="Proteomes" id="UP001259982">
    <property type="component" value="Unassembled WGS sequence"/>
</dbReference>
<keyword evidence="5 6" id="KW-0472">Membrane</keyword>
<dbReference type="InterPro" id="IPR000620">
    <property type="entry name" value="EamA_dom"/>
</dbReference>
<name>A0ABU3B7S3_9GAMM</name>